<keyword evidence="1" id="KW-0863">Zinc-finger</keyword>
<evidence type="ECO:0000256" key="1">
    <source>
        <dbReference type="PROSITE-ProRule" id="PRU00047"/>
    </source>
</evidence>
<evidence type="ECO:0000259" key="3">
    <source>
        <dbReference type="PROSITE" id="PS50158"/>
    </source>
</evidence>
<evidence type="ECO:0000256" key="2">
    <source>
        <dbReference type="SAM" id="MobiDB-lite"/>
    </source>
</evidence>
<evidence type="ECO:0000313" key="4">
    <source>
        <dbReference type="EMBL" id="KAK6180474.1"/>
    </source>
</evidence>
<evidence type="ECO:0000313" key="5">
    <source>
        <dbReference type="Proteomes" id="UP001347796"/>
    </source>
</evidence>
<dbReference type="GO" id="GO:0003676">
    <property type="term" value="F:nucleic acid binding"/>
    <property type="evidence" value="ECO:0007669"/>
    <property type="project" value="InterPro"/>
</dbReference>
<dbReference type="Proteomes" id="UP001347796">
    <property type="component" value="Unassembled WGS sequence"/>
</dbReference>
<keyword evidence="1" id="KW-0479">Metal-binding</keyword>
<sequence length="399" mass="45217">MEPFRTRSVKFTTEGMVATNTLERKNTVILDTENDSKVSSTDILSSIQSINSDLIETIMCLQNTAPNCFLLTFHEEDPMEFYLDNLMEIKVNDNIVRAKRCETQTWDHVVDQVPITVYNCPIQINDDVISSKLSQYCIVMRCHRPSFKVFPTVKSGVRIFYTKDIRAPVPSHIYIKGVRCAVRHEGQVRGKICYNCKAEGHLGRECPNPDNRREARGHGLDTNYTEAVYRATFPELPQSTPTYNGIVEDQMENGNGNTKYGNEIFDKNKENKVIPREEIEQNENNDLELLKDDIEAGYNKSEVTGNTEQPVMTDQLEGDDVSSKSPRVTLVGHSGSMSGASSIMESDHSSFFENVKQFIGRKDKRKNSSDTSSSLISDTVKLLRKPRIPEKPLNKKTKN</sequence>
<dbReference type="SMART" id="SM00343">
    <property type="entry name" value="ZnF_C2HC"/>
    <property type="match status" value="1"/>
</dbReference>
<dbReference type="Gene3D" id="4.10.60.10">
    <property type="entry name" value="Zinc finger, CCHC-type"/>
    <property type="match status" value="1"/>
</dbReference>
<proteinExistence type="predicted"/>
<keyword evidence="5" id="KW-1185">Reference proteome</keyword>
<dbReference type="PROSITE" id="PS50158">
    <property type="entry name" value="ZF_CCHC"/>
    <property type="match status" value="1"/>
</dbReference>
<keyword evidence="1" id="KW-0862">Zinc</keyword>
<dbReference type="InterPro" id="IPR036875">
    <property type="entry name" value="Znf_CCHC_sf"/>
</dbReference>
<dbReference type="EMBL" id="JAZGQO010000008">
    <property type="protein sequence ID" value="KAK6180474.1"/>
    <property type="molecule type" value="Genomic_DNA"/>
</dbReference>
<gene>
    <name evidence="4" type="ORF">SNE40_012621</name>
</gene>
<reference evidence="4 5" key="1">
    <citation type="submission" date="2024-01" db="EMBL/GenBank/DDBJ databases">
        <title>The genome of the rayed Mediterranean limpet Patella caerulea (Linnaeus, 1758).</title>
        <authorList>
            <person name="Anh-Thu Weber A."/>
            <person name="Halstead-Nussloch G."/>
        </authorList>
    </citation>
    <scope>NUCLEOTIDE SEQUENCE [LARGE SCALE GENOMIC DNA]</scope>
    <source>
        <strain evidence="4">AATW-2023a</strain>
        <tissue evidence="4">Whole specimen</tissue>
    </source>
</reference>
<name>A0AAN8JRM4_PATCE</name>
<dbReference type="AlphaFoldDB" id="A0AAN8JRM4"/>
<dbReference type="SUPFAM" id="SSF57756">
    <property type="entry name" value="Retrovirus zinc finger-like domains"/>
    <property type="match status" value="1"/>
</dbReference>
<feature type="region of interest" description="Disordered" evidence="2">
    <location>
        <begin position="359"/>
        <end position="399"/>
    </location>
</feature>
<feature type="compositionally biased region" description="Polar residues" evidence="2">
    <location>
        <begin position="301"/>
        <end position="312"/>
    </location>
</feature>
<comment type="caution">
    <text evidence="4">The sequence shown here is derived from an EMBL/GenBank/DDBJ whole genome shotgun (WGS) entry which is preliminary data.</text>
</comment>
<organism evidence="4 5">
    <name type="scientific">Patella caerulea</name>
    <name type="common">Rayed Mediterranean limpet</name>
    <dbReference type="NCBI Taxonomy" id="87958"/>
    <lineage>
        <taxon>Eukaryota</taxon>
        <taxon>Metazoa</taxon>
        <taxon>Spiralia</taxon>
        <taxon>Lophotrochozoa</taxon>
        <taxon>Mollusca</taxon>
        <taxon>Gastropoda</taxon>
        <taxon>Patellogastropoda</taxon>
        <taxon>Patelloidea</taxon>
        <taxon>Patellidae</taxon>
        <taxon>Patella</taxon>
    </lineage>
</organism>
<dbReference type="InterPro" id="IPR001878">
    <property type="entry name" value="Znf_CCHC"/>
</dbReference>
<feature type="domain" description="CCHC-type" evidence="3">
    <location>
        <begin position="193"/>
        <end position="208"/>
    </location>
</feature>
<dbReference type="GO" id="GO:0008270">
    <property type="term" value="F:zinc ion binding"/>
    <property type="evidence" value="ECO:0007669"/>
    <property type="project" value="UniProtKB-KW"/>
</dbReference>
<accession>A0AAN8JRM4</accession>
<feature type="region of interest" description="Disordered" evidence="2">
    <location>
        <begin position="301"/>
        <end position="326"/>
    </location>
</feature>
<protein>
    <recommendedName>
        <fullName evidence="3">CCHC-type domain-containing protein</fullName>
    </recommendedName>
</protein>
<feature type="compositionally biased region" description="Low complexity" evidence="2">
    <location>
        <begin position="369"/>
        <end position="379"/>
    </location>
</feature>
<dbReference type="Pfam" id="PF00098">
    <property type="entry name" value="zf-CCHC"/>
    <property type="match status" value="1"/>
</dbReference>